<dbReference type="AlphaFoldDB" id="A0A9Q9DVK4"/>
<name>A0A9Q9DVK4_CURCL</name>
<feature type="region of interest" description="Disordered" evidence="1">
    <location>
        <begin position="99"/>
        <end position="193"/>
    </location>
</feature>
<protein>
    <submittedName>
        <fullName evidence="2">Uncharacterized protein</fullName>
    </submittedName>
</protein>
<evidence type="ECO:0000256" key="1">
    <source>
        <dbReference type="SAM" id="MobiDB-lite"/>
    </source>
</evidence>
<dbReference type="Proteomes" id="UP001056012">
    <property type="component" value="Chromosome 5"/>
</dbReference>
<proteinExistence type="predicted"/>
<accession>A0A9Q9DVK4</accession>
<reference evidence="2" key="1">
    <citation type="submission" date="2021-12" db="EMBL/GenBank/DDBJ databases">
        <title>Curvularia clavata genome.</title>
        <authorList>
            <person name="Cao Y."/>
        </authorList>
    </citation>
    <scope>NUCLEOTIDE SEQUENCE</scope>
    <source>
        <strain evidence="2">Yc1106</strain>
    </source>
</reference>
<feature type="region of interest" description="Disordered" evidence="1">
    <location>
        <begin position="236"/>
        <end position="295"/>
    </location>
</feature>
<feature type="compositionally biased region" description="Polar residues" evidence="1">
    <location>
        <begin position="272"/>
        <end position="281"/>
    </location>
</feature>
<gene>
    <name evidence="2" type="ORF">yc1106_06795</name>
</gene>
<dbReference type="EMBL" id="CP089278">
    <property type="protein sequence ID" value="USP79521.1"/>
    <property type="molecule type" value="Genomic_DNA"/>
</dbReference>
<dbReference type="OrthoDB" id="4755622at2759"/>
<organism evidence="2 3">
    <name type="scientific">Curvularia clavata</name>
    <dbReference type="NCBI Taxonomy" id="95742"/>
    <lineage>
        <taxon>Eukaryota</taxon>
        <taxon>Fungi</taxon>
        <taxon>Dikarya</taxon>
        <taxon>Ascomycota</taxon>
        <taxon>Pezizomycotina</taxon>
        <taxon>Dothideomycetes</taxon>
        <taxon>Pleosporomycetidae</taxon>
        <taxon>Pleosporales</taxon>
        <taxon>Pleosporineae</taxon>
        <taxon>Pleosporaceae</taxon>
        <taxon>Curvularia</taxon>
    </lineage>
</organism>
<evidence type="ECO:0000313" key="3">
    <source>
        <dbReference type="Proteomes" id="UP001056012"/>
    </source>
</evidence>
<evidence type="ECO:0000313" key="2">
    <source>
        <dbReference type="EMBL" id="USP79521.1"/>
    </source>
</evidence>
<keyword evidence="3" id="KW-1185">Reference proteome</keyword>
<feature type="compositionally biased region" description="Polar residues" evidence="1">
    <location>
        <begin position="16"/>
        <end position="29"/>
    </location>
</feature>
<dbReference type="VEuPathDB" id="FungiDB:yc1106_06795"/>
<sequence>MPDTADAMKTQPPTPVSITSDTSVRSQNALPIRTPRTPGDRAQNVCTLDETQFARVAVHTAKCTECDKRNLDVMRRCPGCTFQVCQPCFQKRHQEGKGLVHGNMPTPGPAVPSGSGVRTARKKPPPSISPTEVYSKKPESNAQEQPVDTAAEEKESDSSTAKPNNRKRPARRTPSESSLEKSTEDSDYTSPIPSKRARTVVSFAESAFATAGEEPPTTRATHRSSLAATHEALTSATLNAVEPQSPAKEPPITRAARRSSLASTHEAIAPASSKTAKTQPTAGRAPSEPPQNDILYHNAIKNYKEPLLARREPITSNPVAHIPAIIKRGGKPKPSAKQIHQNIQEKVREKLNKYKDPVQDPEVLGTAASLFQLAMHSRGLDELQASTAVQSAHIRQAHTVQGHAESSNAATVRGHVSNLQAYAFRNHMHNKPSCSSQHHIESANDLTARKNAEIVAAHALHEHMNNLHTQGHAATTHASHVSGPAASAFHHIPAYTVRDFVRHEAIKYQNNPLLDQDDNAALFNTLQSGALIWGKQTYKKQPPEAQRGLRPGLNLRLDAIDKAYTTELQVLMAEQAARMVQDLIE</sequence>
<feature type="region of interest" description="Disordered" evidence="1">
    <location>
        <begin position="1"/>
        <end position="41"/>
    </location>
</feature>
<dbReference type="CDD" id="cd19757">
    <property type="entry name" value="Bbox1"/>
    <property type="match status" value="1"/>
</dbReference>